<comment type="caution">
    <text evidence="18">The sequence shown here is derived from an EMBL/GenBank/DDBJ whole genome shotgun (WGS) entry which is preliminary data.</text>
</comment>
<comment type="cofactor">
    <cofactor evidence="15">
        <name>FAD</name>
        <dbReference type="ChEBI" id="CHEBI:57692"/>
    </cofactor>
    <text evidence="15">Binds 1 FAD per subunit.</text>
</comment>
<evidence type="ECO:0000256" key="14">
    <source>
        <dbReference type="ARBA" id="ARBA00049433"/>
    </source>
</evidence>
<feature type="active site" description="Charge relay system" evidence="15">
    <location>
        <position position="97"/>
    </location>
</feature>
<feature type="active site" description="Charge relay system" evidence="15">
    <location>
        <position position="139"/>
    </location>
</feature>
<evidence type="ECO:0000256" key="12">
    <source>
        <dbReference type="ARBA" id="ARBA00023027"/>
    </source>
</evidence>
<evidence type="ECO:0000256" key="5">
    <source>
        <dbReference type="ARBA" id="ARBA00022621"/>
    </source>
</evidence>
<evidence type="ECO:0000256" key="6">
    <source>
        <dbReference type="ARBA" id="ARBA00022630"/>
    </source>
</evidence>
<dbReference type="HAMAP" id="MF_01252">
    <property type="entry name" value="Hmp"/>
    <property type="match status" value="1"/>
</dbReference>
<evidence type="ECO:0000256" key="7">
    <source>
        <dbReference type="ARBA" id="ARBA00022723"/>
    </source>
</evidence>
<feature type="region of interest" description="Reductase" evidence="15">
    <location>
        <begin position="151"/>
        <end position="410"/>
    </location>
</feature>
<dbReference type="SUPFAM" id="SSF63380">
    <property type="entry name" value="Riboflavin synthase domain-like"/>
    <property type="match status" value="1"/>
</dbReference>
<evidence type="ECO:0000259" key="17">
    <source>
        <dbReference type="PROSITE" id="PS51384"/>
    </source>
</evidence>
<evidence type="ECO:0000256" key="3">
    <source>
        <dbReference type="ARBA" id="ARBA00022448"/>
    </source>
</evidence>
<evidence type="ECO:0000256" key="11">
    <source>
        <dbReference type="ARBA" id="ARBA00023004"/>
    </source>
</evidence>
<feature type="binding site" evidence="15">
    <location>
        <begin position="397"/>
        <end position="400"/>
    </location>
    <ligand>
        <name>FAD</name>
        <dbReference type="ChEBI" id="CHEBI:57692"/>
    </ligand>
</feature>
<evidence type="ECO:0000256" key="13">
    <source>
        <dbReference type="ARBA" id="ARBA00048649"/>
    </source>
</evidence>
<dbReference type="Gene3D" id="2.40.30.10">
    <property type="entry name" value="Translation factors"/>
    <property type="match status" value="1"/>
</dbReference>
<dbReference type="InterPro" id="IPR008333">
    <property type="entry name" value="Cbr1-like_FAD-bd_dom"/>
</dbReference>
<dbReference type="CDD" id="cd08922">
    <property type="entry name" value="FHb-globin"/>
    <property type="match status" value="1"/>
</dbReference>
<dbReference type="InterPro" id="IPR017927">
    <property type="entry name" value="FAD-bd_FR_type"/>
</dbReference>
<keyword evidence="7 15" id="KW-0479">Metal-binding</keyword>
<feature type="site" description="Influences the redox potential of the prosthetic heme and FAD groups" evidence="15">
    <location>
        <position position="86"/>
    </location>
</feature>
<keyword evidence="5 15" id="KW-0561">Oxygen transport</keyword>
<dbReference type="Pfam" id="PF00042">
    <property type="entry name" value="Globin"/>
    <property type="match status" value="1"/>
</dbReference>
<keyword evidence="6 15" id="KW-0285">Flavoprotein</keyword>
<evidence type="ECO:0000256" key="2">
    <source>
        <dbReference type="ARBA" id="ARBA00008414"/>
    </source>
</evidence>
<feature type="site" description="Influences the redox potential of the prosthetic heme and FAD groups" evidence="15">
    <location>
        <position position="396"/>
    </location>
</feature>
<feature type="domain" description="FAD-binding FR-type" evidence="17">
    <location>
        <begin position="154"/>
        <end position="266"/>
    </location>
</feature>
<keyword evidence="3 15" id="KW-0813">Transport</keyword>
<dbReference type="RefSeq" id="WP_307470038.1">
    <property type="nucleotide sequence ID" value="NZ_JAURUR010000037.1"/>
</dbReference>
<dbReference type="GO" id="GO:0008941">
    <property type="term" value="F:nitric oxide dioxygenase NAD(P)H activity"/>
    <property type="evidence" value="ECO:0007669"/>
    <property type="project" value="UniProtKB-EC"/>
</dbReference>
<evidence type="ECO:0000313" key="18">
    <source>
        <dbReference type="EMBL" id="MDP9766599.1"/>
    </source>
</evidence>
<dbReference type="EMBL" id="JAURUR010000037">
    <property type="protein sequence ID" value="MDP9766599.1"/>
    <property type="molecule type" value="Genomic_DNA"/>
</dbReference>
<keyword evidence="8 15" id="KW-0274">FAD</keyword>
<dbReference type="SUPFAM" id="SSF46458">
    <property type="entry name" value="Globin-like"/>
    <property type="match status" value="1"/>
</dbReference>
<dbReference type="Gene3D" id="1.10.490.10">
    <property type="entry name" value="Globins"/>
    <property type="match status" value="1"/>
</dbReference>
<evidence type="ECO:0000259" key="16">
    <source>
        <dbReference type="PROSITE" id="PS01033"/>
    </source>
</evidence>
<comment type="catalytic activity">
    <reaction evidence="14 15">
        <text>2 nitric oxide + NADPH + 2 O2 = 2 nitrate + NADP(+) + H(+)</text>
        <dbReference type="Rhea" id="RHEA:19465"/>
        <dbReference type="ChEBI" id="CHEBI:15378"/>
        <dbReference type="ChEBI" id="CHEBI:15379"/>
        <dbReference type="ChEBI" id="CHEBI:16480"/>
        <dbReference type="ChEBI" id="CHEBI:17632"/>
        <dbReference type="ChEBI" id="CHEBI:57783"/>
        <dbReference type="ChEBI" id="CHEBI:58349"/>
        <dbReference type="EC" id="1.14.12.17"/>
    </reaction>
</comment>
<dbReference type="SUPFAM" id="SSF52343">
    <property type="entry name" value="Ferredoxin reductase-like, C-terminal NADP-linked domain"/>
    <property type="match status" value="1"/>
</dbReference>
<keyword evidence="10 15" id="KW-0560">Oxidoreductase</keyword>
<dbReference type="InterPro" id="IPR039261">
    <property type="entry name" value="FNR_nucleotide-bd"/>
</dbReference>
<feature type="binding site" evidence="15">
    <location>
        <begin position="208"/>
        <end position="211"/>
    </location>
    <ligand>
        <name>FAD</name>
        <dbReference type="ChEBI" id="CHEBI:57692"/>
    </ligand>
</feature>
<feature type="binding site" description="proximal binding residue" evidence="15">
    <location>
        <position position="87"/>
    </location>
    <ligand>
        <name>heme b</name>
        <dbReference type="ChEBI" id="CHEBI:60344"/>
    </ligand>
    <ligandPart>
        <name>Fe</name>
        <dbReference type="ChEBI" id="CHEBI:18248"/>
    </ligandPart>
</feature>
<evidence type="ECO:0000256" key="9">
    <source>
        <dbReference type="ARBA" id="ARBA00022857"/>
    </source>
</evidence>
<comment type="domain">
    <text evidence="15">Consists of two distinct domains; an N-terminal heme-containing oxygen-binding domain and a C-terminal reductase domain with binding sites for FAD and NAD(P)H.</text>
</comment>
<keyword evidence="4 15" id="KW-0349">Heme</keyword>
<comment type="similarity">
    <text evidence="1 15">In the C-terminal section; belongs to the flavoprotein pyridine nucleotide cytochrome reductase family.</text>
</comment>
<dbReference type="Gene3D" id="3.40.50.80">
    <property type="entry name" value="Nucleotide-binding domain of ferredoxin-NADP reductase (FNR) module"/>
    <property type="match status" value="1"/>
</dbReference>
<dbReference type="PANTHER" id="PTHR43396">
    <property type="entry name" value="FLAVOHEMOPROTEIN"/>
    <property type="match status" value="1"/>
</dbReference>
<dbReference type="PANTHER" id="PTHR43396:SF3">
    <property type="entry name" value="FLAVOHEMOPROTEIN"/>
    <property type="match status" value="1"/>
</dbReference>
<comment type="catalytic activity">
    <reaction evidence="13 15">
        <text>2 nitric oxide + NADH + 2 O2 = 2 nitrate + NAD(+) + H(+)</text>
        <dbReference type="Rhea" id="RHEA:19469"/>
        <dbReference type="ChEBI" id="CHEBI:15378"/>
        <dbReference type="ChEBI" id="CHEBI:15379"/>
        <dbReference type="ChEBI" id="CHEBI:16480"/>
        <dbReference type="ChEBI" id="CHEBI:17632"/>
        <dbReference type="ChEBI" id="CHEBI:57540"/>
        <dbReference type="ChEBI" id="CHEBI:57945"/>
        <dbReference type="EC" id="1.14.12.17"/>
    </reaction>
</comment>
<dbReference type="InterPro" id="IPR000971">
    <property type="entry name" value="Globin"/>
</dbReference>
<evidence type="ECO:0000256" key="10">
    <source>
        <dbReference type="ARBA" id="ARBA00023002"/>
    </source>
</evidence>
<dbReference type="Pfam" id="PF00970">
    <property type="entry name" value="FAD_binding_6"/>
    <property type="match status" value="1"/>
</dbReference>
<dbReference type="NCBIfam" id="NF009805">
    <property type="entry name" value="PRK13289.1"/>
    <property type="match status" value="1"/>
</dbReference>
<keyword evidence="9 15" id="KW-0521">NADP</keyword>
<dbReference type="PROSITE" id="PS01033">
    <property type="entry name" value="GLOBIN"/>
    <property type="match status" value="1"/>
</dbReference>
<accession>A0ABT9MJE5</accession>
<feature type="binding site" evidence="15">
    <location>
        <begin position="278"/>
        <end position="283"/>
    </location>
    <ligand>
        <name>NADP(+)</name>
        <dbReference type="ChEBI" id="CHEBI:58349"/>
    </ligand>
</feature>
<sequence length="410" mass="44102">MSSLTPAQIQIVKATVPALEQHGETITRHFYASMFAAHPELLNIFNPANQQTGRQARSLAASVLAYAAHIDQPGQLGGMVGRIAHKHVSLDVLPEHYPIVGEHLLKAIGAVLGDAATPEIMDAWAAAYGQLADVMIGVEKAMYDQGAAQPGGWSGFKPFRITRKVQESTVITSFTLEPMDGQPLPPFQPGQYLSVQLQAPGRETTQIRQYSLCAPSNGRSYRIAVKRELPNDPATPGGLISNHLHDHLEPGDDLLVHLPAGDFVLQASDRPVVLLSGGVGITPMLGMLHALAGTARPTVFVHAALNRAAHAFQEEVSALEGTHANVRKVVFYTHPTPADVRGEHYDQRGLISAATLKAWLPAGEAEYYYCGPEGFTRAVEGILDSLNVPAALRFTETFGPSQTFAPVLTQ</sequence>
<keyword evidence="19" id="KW-1185">Reference proteome</keyword>
<dbReference type="CDD" id="cd06184">
    <property type="entry name" value="flavohem_like_fad_nad_binding"/>
    <property type="match status" value="1"/>
</dbReference>
<organism evidence="18 19">
    <name type="scientific">Deinococcus enclensis</name>
    <dbReference type="NCBI Taxonomy" id="1049582"/>
    <lineage>
        <taxon>Bacteria</taxon>
        <taxon>Thermotogati</taxon>
        <taxon>Deinococcota</taxon>
        <taxon>Deinococci</taxon>
        <taxon>Deinococcales</taxon>
        <taxon>Deinococcaceae</taxon>
        <taxon>Deinococcus</taxon>
    </lineage>
</organism>
<keyword evidence="12 15" id="KW-0520">NAD</keyword>
<feature type="site" description="Involved in heme-bound ligand stabilization and O-O bond activation" evidence="15">
    <location>
        <position position="31"/>
    </location>
</feature>
<dbReference type="PROSITE" id="PS51384">
    <property type="entry name" value="FAD_FR"/>
    <property type="match status" value="1"/>
</dbReference>
<gene>
    <name evidence="15" type="primary">hmp</name>
    <name evidence="18" type="ORF">QO006_004066</name>
</gene>
<feature type="domain" description="Globin" evidence="16">
    <location>
        <begin position="3"/>
        <end position="140"/>
    </location>
</feature>
<keyword evidence="18" id="KW-0223">Dioxygenase</keyword>
<dbReference type="InterPro" id="IPR009050">
    <property type="entry name" value="Globin-like_sf"/>
</dbReference>
<dbReference type="Proteomes" id="UP001232163">
    <property type="component" value="Unassembled WGS sequence"/>
</dbReference>
<dbReference type="InterPro" id="IPR017938">
    <property type="entry name" value="Riboflavin_synthase-like_b-brl"/>
</dbReference>
<evidence type="ECO:0000256" key="15">
    <source>
        <dbReference type="HAMAP-Rule" id="MF_01252"/>
    </source>
</evidence>
<dbReference type="InterPro" id="IPR023950">
    <property type="entry name" value="Hmp"/>
</dbReference>
<feature type="binding site" evidence="15">
    <location>
        <position position="192"/>
    </location>
    <ligand>
        <name>FAD</name>
        <dbReference type="ChEBI" id="CHEBI:57692"/>
    </ligand>
</feature>
<dbReference type="EC" id="1.14.12.17" evidence="15"/>
<evidence type="ECO:0000256" key="8">
    <source>
        <dbReference type="ARBA" id="ARBA00022827"/>
    </source>
</evidence>
<proteinExistence type="inferred from homology"/>
<comment type="similarity">
    <text evidence="2 15">Belongs to the globin family. Two-domain flavohemoproteins subfamily.</text>
</comment>
<name>A0ABT9MJE5_9DEIO</name>
<reference evidence="18 19" key="1">
    <citation type="submission" date="2023-07" db="EMBL/GenBank/DDBJ databases">
        <title>Genomic Encyclopedia of Type Strains, Phase IV (KMG-IV): sequencing the most valuable type-strain genomes for metagenomic binning, comparative biology and taxonomic classification.</title>
        <authorList>
            <person name="Goeker M."/>
        </authorList>
    </citation>
    <scope>NUCLEOTIDE SEQUENCE [LARGE SCALE GENOMIC DNA]</scope>
    <source>
        <strain evidence="18 19">NIO-1023</strain>
    </source>
</reference>
<keyword evidence="11 15" id="KW-0408">Iron</keyword>
<evidence type="ECO:0000256" key="1">
    <source>
        <dbReference type="ARBA" id="ARBA00006401"/>
    </source>
</evidence>
<dbReference type="Pfam" id="PF00175">
    <property type="entry name" value="NAD_binding_1"/>
    <property type="match status" value="1"/>
</dbReference>
<dbReference type="InterPro" id="IPR001433">
    <property type="entry name" value="OxRdtase_FAD/NAD-bd"/>
</dbReference>
<protein>
    <recommendedName>
        <fullName evidence="15">Flavohemoprotein</fullName>
    </recommendedName>
    <alternativeName>
        <fullName evidence="15">Flavohemoglobin</fullName>
    </alternativeName>
    <alternativeName>
        <fullName evidence="15">Hemoglobin-like protein</fullName>
    </alternativeName>
    <alternativeName>
        <fullName evidence="15">Nitric oxide dioxygenase</fullName>
        <shortName evidence="15">NO oxygenase</shortName>
        <shortName evidence="15">NOD</shortName>
        <ecNumber evidence="15">1.14.12.17</ecNumber>
    </alternativeName>
</protein>
<dbReference type="InterPro" id="IPR012292">
    <property type="entry name" value="Globin/Proto"/>
</dbReference>
<evidence type="ECO:0000313" key="19">
    <source>
        <dbReference type="Proteomes" id="UP001232163"/>
    </source>
</evidence>
<comment type="cofactor">
    <cofactor evidence="15">
        <name>heme b</name>
        <dbReference type="ChEBI" id="CHEBI:60344"/>
    </cofactor>
    <text evidence="15">Binds 1 heme b (iron(II)-protoporphyrin IX) group per subunit.</text>
</comment>
<evidence type="ECO:0000256" key="4">
    <source>
        <dbReference type="ARBA" id="ARBA00022617"/>
    </source>
</evidence>